<dbReference type="Proteomes" id="UP000305848">
    <property type="component" value="Unassembled WGS sequence"/>
</dbReference>
<evidence type="ECO:0000256" key="5">
    <source>
        <dbReference type="ARBA" id="ARBA00017322"/>
    </source>
</evidence>
<keyword evidence="6" id="KW-0004">4Fe-4S</keyword>
<evidence type="ECO:0000256" key="8">
    <source>
        <dbReference type="ARBA" id="ARBA00022553"/>
    </source>
</evidence>
<evidence type="ECO:0000256" key="19">
    <source>
        <dbReference type="SAM" id="Coils"/>
    </source>
</evidence>
<dbReference type="InterPro" id="IPR003594">
    <property type="entry name" value="HATPase_dom"/>
</dbReference>
<keyword evidence="7" id="KW-0963">Cytoplasm</keyword>
<dbReference type="SUPFAM" id="SSF55874">
    <property type="entry name" value="ATPase domain of HSP90 chaperone/DNA topoisomerase II/histidine kinase"/>
    <property type="match status" value="1"/>
</dbReference>
<proteinExistence type="predicted"/>
<dbReference type="Gene3D" id="3.30.565.10">
    <property type="entry name" value="Histidine kinase-like ATPase, C-terminal domain"/>
    <property type="match status" value="1"/>
</dbReference>
<gene>
    <name evidence="22" type="ORF">FC093_22865</name>
</gene>
<accession>A0A4U3KS38</accession>
<dbReference type="InterPro" id="IPR004358">
    <property type="entry name" value="Sig_transdc_His_kin-like_C"/>
</dbReference>
<dbReference type="PRINTS" id="PR00344">
    <property type="entry name" value="BCTRLSENSOR"/>
</dbReference>
<organism evidence="22 23">
    <name type="scientific">Ilyomonas limi</name>
    <dbReference type="NCBI Taxonomy" id="2575867"/>
    <lineage>
        <taxon>Bacteria</taxon>
        <taxon>Pseudomonadati</taxon>
        <taxon>Bacteroidota</taxon>
        <taxon>Chitinophagia</taxon>
        <taxon>Chitinophagales</taxon>
        <taxon>Chitinophagaceae</taxon>
        <taxon>Ilyomonas</taxon>
    </lineage>
</organism>
<evidence type="ECO:0000313" key="23">
    <source>
        <dbReference type="Proteomes" id="UP000305848"/>
    </source>
</evidence>
<dbReference type="GO" id="GO:0046983">
    <property type="term" value="F:protein dimerization activity"/>
    <property type="evidence" value="ECO:0007669"/>
    <property type="project" value="InterPro"/>
</dbReference>
<evidence type="ECO:0000256" key="1">
    <source>
        <dbReference type="ARBA" id="ARBA00000085"/>
    </source>
</evidence>
<dbReference type="InterPro" id="IPR005467">
    <property type="entry name" value="His_kinase_dom"/>
</dbReference>
<dbReference type="CDD" id="cd16917">
    <property type="entry name" value="HATPase_UhpB-NarQ-NarX-like"/>
    <property type="match status" value="1"/>
</dbReference>
<dbReference type="PANTHER" id="PTHR24421:SF10">
    <property type="entry name" value="NITRATE_NITRITE SENSOR PROTEIN NARQ"/>
    <property type="match status" value="1"/>
</dbReference>
<evidence type="ECO:0000256" key="10">
    <source>
        <dbReference type="ARBA" id="ARBA00022723"/>
    </source>
</evidence>
<feature type="transmembrane region" description="Helical" evidence="20">
    <location>
        <begin position="6"/>
        <end position="28"/>
    </location>
</feature>
<keyword evidence="13" id="KW-0067">ATP-binding</keyword>
<evidence type="ECO:0000256" key="3">
    <source>
        <dbReference type="ARBA" id="ARBA00004496"/>
    </source>
</evidence>
<feature type="coiled-coil region" evidence="19">
    <location>
        <begin position="36"/>
        <end position="68"/>
    </location>
</feature>
<dbReference type="SMART" id="SM00387">
    <property type="entry name" value="HATPase_c"/>
    <property type="match status" value="1"/>
</dbReference>
<evidence type="ECO:0000256" key="6">
    <source>
        <dbReference type="ARBA" id="ARBA00022485"/>
    </source>
</evidence>
<evidence type="ECO:0000256" key="18">
    <source>
        <dbReference type="ARBA" id="ARBA00030800"/>
    </source>
</evidence>
<evidence type="ECO:0000256" key="16">
    <source>
        <dbReference type="ARBA" id="ARBA00023014"/>
    </source>
</evidence>
<dbReference type="InterPro" id="IPR050482">
    <property type="entry name" value="Sensor_HK_TwoCompSys"/>
</dbReference>
<dbReference type="EMBL" id="SZQL01000037">
    <property type="protein sequence ID" value="TKK64274.1"/>
    <property type="molecule type" value="Genomic_DNA"/>
</dbReference>
<dbReference type="InterPro" id="IPR036890">
    <property type="entry name" value="HATPase_C_sf"/>
</dbReference>
<keyword evidence="23" id="KW-1185">Reference proteome</keyword>
<keyword evidence="16" id="KW-0411">Iron-sulfur</keyword>
<keyword evidence="20" id="KW-1133">Transmembrane helix</keyword>
<dbReference type="PROSITE" id="PS50109">
    <property type="entry name" value="HIS_KIN"/>
    <property type="match status" value="1"/>
</dbReference>
<dbReference type="GO" id="GO:0046872">
    <property type="term" value="F:metal ion binding"/>
    <property type="evidence" value="ECO:0007669"/>
    <property type="project" value="UniProtKB-KW"/>
</dbReference>
<evidence type="ECO:0000256" key="13">
    <source>
        <dbReference type="ARBA" id="ARBA00022840"/>
    </source>
</evidence>
<dbReference type="AlphaFoldDB" id="A0A4U3KS38"/>
<dbReference type="GO" id="GO:0051539">
    <property type="term" value="F:4 iron, 4 sulfur cluster binding"/>
    <property type="evidence" value="ECO:0007669"/>
    <property type="project" value="UniProtKB-KW"/>
</dbReference>
<dbReference type="InterPro" id="IPR011712">
    <property type="entry name" value="Sig_transdc_His_kin_sub3_dim/P"/>
</dbReference>
<evidence type="ECO:0000256" key="15">
    <source>
        <dbReference type="ARBA" id="ARBA00023012"/>
    </source>
</evidence>
<keyword evidence="9" id="KW-0808">Transferase</keyword>
<keyword evidence="20" id="KW-0472">Membrane</keyword>
<keyword evidence="8" id="KW-0597">Phosphoprotein</keyword>
<evidence type="ECO:0000256" key="17">
    <source>
        <dbReference type="ARBA" id="ARBA00024827"/>
    </source>
</evidence>
<evidence type="ECO:0000259" key="21">
    <source>
        <dbReference type="PROSITE" id="PS50109"/>
    </source>
</evidence>
<evidence type="ECO:0000256" key="11">
    <source>
        <dbReference type="ARBA" id="ARBA00022741"/>
    </source>
</evidence>
<dbReference type="OrthoDB" id="9760839at2"/>
<evidence type="ECO:0000256" key="14">
    <source>
        <dbReference type="ARBA" id="ARBA00023004"/>
    </source>
</evidence>
<feature type="domain" description="Histidine kinase" evidence="21">
    <location>
        <begin position="64"/>
        <end position="257"/>
    </location>
</feature>
<dbReference type="GO" id="GO:0005524">
    <property type="term" value="F:ATP binding"/>
    <property type="evidence" value="ECO:0007669"/>
    <property type="project" value="UniProtKB-KW"/>
</dbReference>
<reference evidence="22 23" key="1">
    <citation type="submission" date="2019-05" db="EMBL/GenBank/DDBJ databases">
        <title>Panacibacter sp. strain 17mud1-8 Genome sequencing and assembly.</title>
        <authorList>
            <person name="Chhetri G."/>
        </authorList>
    </citation>
    <scope>NUCLEOTIDE SEQUENCE [LARGE SCALE GENOMIC DNA]</scope>
    <source>
        <strain evidence="22 23">17mud1-8</strain>
    </source>
</reference>
<keyword evidence="15" id="KW-0902">Two-component regulatory system</keyword>
<comment type="caution">
    <text evidence="22">The sequence shown here is derived from an EMBL/GenBank/DDBJ whole genome shotgun (WGS) entry which is preliminary data.</text>
</comment>
<dbReference type="GO" id="GO:0000155">
    <property type="term" value="F:phosphorelay sensor kinase activity"/>
    <property type="evidence" value="ECO:0007669"/>
    <property type="project" value="InterPro"/>
</dbReference>
<protein>
    <recommendedName>
        <fullName evidence="5">Oxygen sensor histidine kinase NreB</fullName>
        <ecNumber evidence="4">2.7.13.3</ecNumber>
    </recommendedName>
    <alternativeName>
        <fullName evidence="18">Nitrogen regulation protein B</fullName>
    </alternativeName>
</protein>
<evidence type="ECO:0000256" key="7">
    <source>
        <dbReference type="ARBA" id="ARBA00022490"/>
    </source>
</evidence>
<sequence length="265" mass="29982">MPDAMPIILVSFLLLVVAIGIIMLVLLYQKKQLQYINEKEQLKASFEKEILESKLEMQEQTMKNISQEVHDNIGQVLSLVRLNINALDCNESKPVMQEKIKDLSRLTGKVIQDLRDLSKSLHSDTITEKGLIGAIEYEFDLLKKSGAFATSLIIEGEPYTFPDQKELILFRIFQEVINNIIKHAQASLIQVRVCFCIDKFMLEINDDGQGFDVNNTTNNGLGLKNIRNRSQLIGALHNIDSQPGKGTMIKIELPVSYTNFNQAMV</sequence>
<comment type="catalytic activity">
    <reaction evidence="1">
        <text>ATP + protein L-histidine = ADP + protein N-phospho-L-histidine.</text>
        <dbReference type="EC" id="2.7.13.3"/>
    </reaction>
</comment>
<evidence type="ECO:0000256" key="9">
    <source>
        <dbReference type="ARBA" id="ARBA00022679"/>
    </source>
</evidence>
<comment type="subcellular location">
    <subcellularLocation>
        <location evidence="3">Cytoplasm</location>
    </subcellularLocation>
</comment>
<name>A0A4U3KS38_9BACT</name>
<dbReference type="Pfam" id="PF07730">
    <property type="entry name" value="HisKA_3"/>
    <property type="match status" value="1"/>
</dbReference>
<evidence type="ECO:0000256" key="20">
    <source>
        <dbReference type="SAM" id="Phobius"/>
    </source>
</evidence>
<keyword evidence="19" id="KW-0175">Coiled coil</keyword>
<evidence type="ECO:0000256" key="2">
    <source>
        <dbReference type="ARBA" id="ARBA00001966"/>
    </source>
</evidence>
<dbReference type="Gene3D" id="1.20.5.1930">
    <property type="match status" value="1"/>
</dbReference>
<dbReference type="GO" id="GO:0016020">
    <property type="term" value="C:membrane"/>
    <property type="evidence" value="ECO:0007669"/>
    <property type="project" value="InterPro"/>
</dbReference>
<keyword evidence="11" id="KW-0547">Nucleotide-binding</keyword>
<dbReference type="Pfam" id="PF02518">
    <property type="entry name" value="HATPase_c"/>
    <property type="match status" value="1"/>
</dbReference>
<comment type="function">
    <text evidence="17">Member of the two-component regulatory system NreB/NreC involved in the control of dissimilatory nitrate/nitrite reduction in response to oxygen. NreB functions as a direct oxygen sensor histidine kinase which is autophosphorylated, in the absence of oxygen, probably at the conserved histidine residue, and transfers its phosphate group probably to a conserved aspartate residue of NreC. NreB/NreC activates the expression of the nitrate (narGHJI) and nitrite (nir) reductase operons, as well as the putative nitrate transporter gene narT.</text>
</comment>
<keyword evidence="14" id="KW-0408">Iron</keyword>
<evidence type="ECO:0000256" key="4">
    <source>
        <dbReference type="ARBA" id="ARBA00012438"/>
    </source>
</evidence>
<comment type="cofactor">
    <cofactor evidence="2">
        <name>[4Fe-4S] cluster</name>
        <dbReference type="ChEBI" id="CHEBI:49883"/>
    </cofactor>
</comment>
<evidence type="ECO:0000313" key="22">
    <source>
        <dbReference type="EMBL" id="TKK64274.1"/>
    </source>
</evidence>
<evidence type="ECO:0000256" key="12">
    <source>
        <dbReference type="ARBA" id="ARBA00022777"/>
    </source>
</evidence>
<keyword evidence="12 22" id="KW-0418">Kinase</keyword>
<keyword evidence="20" id="KW-0812">Transmembrane</keyword>
<dbReference type="GO" id="GO:0005737">
    <property type="term" value="C:cytoplasm"/>
    <property type="evidence" value="ECO:0007669"/>
    <property type="project" value="UniProtKB-SubCell"/>
</dbReference>
<keyword evidence="10" id="KW-0479">Metal-binding</keyword>
<dbReference type="PANTHER" id="PTHR24421">
    <property type="entry name" value="NITRATE/NITRITE SENSOR PROTEIN NARX-RELATED"/>
    <property type="match status" value="1"/>
</dbReference>
<dbReference type="EC" id="2.7.13.3" evidence="4"/>